<dbReference type="EMBL" id="JAINUF010000014">
    <property type="protein sequence ID" value="KAJ8342574.1"/>
    <property type="molecule type" value="Genomic_DNA"/>
</dbReference>
<dbReference type="Pfam" id="PF25683">
    <property type="entry name" value="URGCP_GTPase"/>
    <property type="match status" value="1"/>
</dbReference>
<accession>A0A9Q1EPK0</accession>
<comment type="caution">
    <text evidence="3">The sequence shown here is derived from an EMBL/GenBank/DDBJ whole genome shotgun (WGS) entry which is preliminary data.</text>
</comment>
<organism evidence="3 4">
    <name type="scientific">Synaphobranchus kaupii</name>
    <name type="common">Kaup's arrowtooth eel</name>
    <dbReference type="NCBI Taxonomy" id="118154"/>
    <lineage>
        <taxon>Eukaryota</taxon>
        <taxon>Metazoa</taxon>
        <taxon>Chordata</taxon>
        <taxon>Craniata</taxon>
        <taxon>Vertebrata</taxon>
        <taxon>Euteleostomi</taxon>
        <taxon>Actinopterygii</taxon>
        <taxon>Neopterygii</taxon>
        <taxon>Teleostei</taxon>
        <taxon>Anguilliformes</taxon>
        <taxon>Synaphobranchidae</taxon>
        <taxon>Synaphobranchus</taxon>
    </lineage>
</organism>
<dbReference type="PROSITE" id="PS51717">
    <property type="entry name" value="G_VLIG"/>
    <property type="match status" value="1"/>
</dbReference>
<reference evidence="3" key="1">
    <citation type="journal article" date="2023" name="Science">
        <title>Genome structures resolve the early diversification of teleost fishes.</title>
        <authorList>
            <person name="Parey E."/>
            <person name="Louis A."/>
            <person name="Montfort J."/>
            <person name="Bouchez O."/>
            <person name="Roques C."/>
            <person name="Iampietro C."/>
            <person name="Lluch J."/>
            <person name="Castinel A."/>
            <person name="Donnadieu C."/>
            <person name="Desvignes T."/>
            <person name="Floi Bucao C."/>
            <person name="Jouanno E."/>
            <person name="Wen M."/>
            <person name="Mejri S."/>
            <person name="Dirks R."/>
            <person name="Jansen H."/>
            <person name="Henkel C."/>
            <person name="Chen W.J."/>
            <person name="Zahm M."/>
            <person name="Cabau C."/>
            <person name="Klopp C."/>
            <person name="Thompson A.W."/>
            <person name="Robinson-Rechavi M."/>
            <person name="Braasch I."/>
            <person name="Lecointre G."/>
            <person name="Bobe J."/>
            <person name="Postlethwait J.H."/>
            <person name="Berthelot C."/>
            <person name="Roest Crollius H."/>
            <person name="Guiguen Y."/>
        </authorList>
    </citation>
    <scope>NUCLEOTIDE SEQUENCE</scope>
    <source>
        <strain evidence="3">WJC10195</strain>
    </source>
</reference>
<keyword evidence="4" id="KW-1185">Reference proteome</keyword>
<feature type="compositionally biased region" description="Polar residues" evidence="1">
    <location>
        <begin position="471"/>
        <end position="481"/>
    </location>
</feature>
<dbReference type="InterPro" id="IPR027417">
    <property type="entry name" value="P-loop_NTPase"/>
</dbReference>
<feature type="region of interest" description="Disordered" evidence="1">
    <location>
        <begin position="423"/>
        <end position="513"/>
    </location>
</feature>
<dbReference type="PANTHER" id="PTHR22796:SF6">
    <property type="entry name" value="INTERFERON-INDUCED VERY LARGE GTPASE 1-RELATED"/>
    <property type="match status" value="1"/>
</dbReference>
<feature type="compositionally biased region" description="Polar residues" evidence="1">
    <location>
        <begin position="447"/>
        <end position="462"/>
    </location>
</feature>
<name>A0A9Q1EPK0_SYNKA</name>
<dbReference type="PANTHER" id="PTHR22796">
    <property type="entry name" value="URG4-RELATED"/>
    <property type="match status" value="1"/>
</dbReference>
<dbReference type="SUPFAM" id="SSF52540">
    <property type="entry name" value="P-loop containing nucleoside triphosphate hydrolases"/>
    <property type="match status" value="1"/>
</dbReference>
<dbReference type="Gene3D" id="3.40.50.300">
    <property type="entry name" value="P-loop containing nucleotide triphosphate hydrolases"/>
    <property type="match status" value="1"/>
</dbReference>
<dbReference type="OrthoDB" id="1597724at2759"/>
<protein>
    <recommendedName>
        <fullName evidence="2">VLIG-type G domain-containing protein</fullName>
    </recommendedName>
</protein>
<dbReference type="InterPro" id="IPR058641">
    <property type="entry name" value="GVIN1_dom"/>
</dbReference>
<feature type="domain" description="VLIG-type G" evidence="2">
    <location>
        <begin position="1"/>
        <end position="240"/>
    </location>
</feature>
<dbReference type="Proteomes" id="UP001152622">
    <property type="component" value="Chromosome 14"/>
</dbReference>
<evidence type="ECO:0000256" key="1">
    <source>
        <dbReference type="SAM" id="MobiDB-lite"/>
    </source>
</evidence>
<dbReference type="InterPro" id="IPR030383">
    <property type="entry name" value="G_VLIG_dom"/>
</dbReference>
<evidence type="ECO:0000313" key="3">
    <source>
        <dbReference type="EMBL" id="KAJ8342574.1"/>
    </source>
</evidence>
<gene>
    <name evidence="3" type="ORF">SKAU_G00325020</name>
</gene>
<dbReference type="AlphaFoldDB" id="A0A9Q1EPK0"/>
<dbReference type="GO" id="GO:0005525">
    <property type="term" value="F:GTP binding"/>
    <property type="evidence" value="ECO:0007669"/>
    <property type="project" value="InterPro"/>
</dbReference>
<evidence type="ECO:0000259" key="2">
    <source>
        <dbReference type="PROSITE" id="PS51717"/>
    </source>
</evidence>
<evidence type="ECO:0000313" key="4">
    <source>
        <dbReference type="Proteomes" id="UP001152622"/>
    </source>
</evidence>
<proteinExistence type="predicted"/>
<sequence>MLVLSILGLQSSGKSTLLNTMFGVQFSVSAGRCTRGASMQLIPVDSSISNELGYDFVLIVDTEGLRSPELSTDQSVSHANELATFIIGIGDLTVINIMGENSPEMQDILQICVQAFLRMKKVKISPSCIFVHQNCAEAAAGDKTMEGRRCLLGNLDAIAKMAAEEEDIEGITCFSDVINFDIDTQVFYFKNLLEGDPPMAPPNPSYSQNVQELKTKLLTVAKWQPNHKFSSFSEFRLRACNLWKALLQENFVFSFRNTVEIMVYGSLETKYSEWSLELRKCAMKLQSQLHKQISNTPIQEVNQADLIKEFDKVYNQQQSNKEKYFNEPKHKETLIQWKANIDNQFDNLRRELTDGTIKKCEKLLAYKESRSEIDQRTIKYTEELTEQSKALASKLKVKHLEDEQVNEEFDKLWRNWTDKISKEQPSEKDFNTMESAAPTTDPKSKLGTPTPTAFEKTQTKANPTDPKSEVGTPTSAASEKTAQPPICVTDGSAQPTVCMNRDDSSTHPPFTTL</sequence>
<dbReference type="Pfam" id="PF25974">
    <property type="entry name" value="URGCP_9th"/>
    <property type="match status" value="1"/>
</dbReference>